<gene>
    <name evidence="3" type="ORF">GMORB2_4722</name>
</gene>
<dbReference type="InterPro" id="IPR015943">
    <property type="entry name" value="WD40/YVTN_repeat-like_dom_sf"/>
</dbReference>
<dbReference type="OrthoDB" id="3219396at2759"/>
<comment type="caution">
    <text evidence="3">The sequence shown here is derived from an EMBL/GenBank/DDBJ whole genome shotgun (WGS) entry which is preliminary data.</text>
</comment>
<dbReference type="SUPFAM" id="SSF81383">
    <property type="entry name" value="F-box domain"/>
    <property type="match status" value="1"/>
</dbReference>
<feature type="region of interest" description="Disordered" evidence="1">
    <location>
        <begin position="113"/>
        <end position="135"/>
    </location>
</feature>
<feature type="domain" description="F-box" evidence="2">
    <location>
        <begin position="45"/>
        <end position="91"/>
    </location>
</feature>
<dbReference type="RefSeq" id="XP_035318109.1">
    <property type="nucleotide sequence ID" value="XM_035466696.1"/>
</dbReference>
<dbReference type="Pfam" id="PF25499">
    <property type="entry name" value="Beta-prop_pof12"/>
    <property type="match status" value="1"/>
</dbReference>
<name>A0A9P4YN13_9HYPO</name>
<dbReference type="Proteomes" id="UP000749293">
    <property type="component" value="Unassembled WGS sequence"/>
</dbReference>
<feature type="compositionally biased region" description="Polar residues" evidence="1">
    <location>
        <begin position="424"/>
        <end position="436"/>
    </location>
</feature>
<dbReference type="InterPro" id="IPR001810">
    <property type="entry name" value="F-box_dom"/>
</dbReference>
<dbReference type="Gene3D" id="1.20.1280.50">
    <property type="match status" value="1"/>
</dbReference>
<dbReference type="SMART" id="SM00256">
    <property type="entry name" value="FBOX"/>
    <property type="match status" value="1"/>
</dbReference>
<dbReference type="InterPro" id="IPR036322">
    <property type="entry name" value="WD40_repeat_dom_sf"/>
</dbReference>
<protein>
    <recommendedName>
        <fullName evidence="2">F-box domain-containing protein</fullName>
    </recommendedName>
</protein>
<dbReference type="AlphaFoldDB" id="A0A9P4YN13"/>
<dbReference type="SUPFAM" id="SSF50978">
    <property type="entry name" value="WD40 repeat-like"/>
    <property type="match status" value="1"/>
</dbReference>
<accession>A0A9P4YN13</accession>
<dbReference type="PROSITE" id="PS50181">
    <property type="entry name" value="FBOX"/>
    <property type="match status" value="1"/>
</dbReference>
<evidence type="ECO:0000313" key="3">
    <source>
        <dbReference type="EMBL" id="KAF4119457.1"/>
    </source>
</evidence>
<reference evidence="3" key="1">
    <citation type="submission" date="2020-03" db="EMBL/GenBank/DDBJ databases">
        <title>Site-based positive gene gene selection in Geosmithia morbida across the United States reveals a broad range of putative effectors and factors for local host and environmental adapation.</title>
        <authorList>
            <person name="Onufrak A."/>
            <person name="Murdoch R.W."/>
            <person name="Gazis R."/>
            <person name="Huff M."/>
            <person name="Staton M."/>
            <person name="Klingeman W."/>
            <person name="Hadziabdic D."/>
        </authorList>
    </citation>
    <scope>NUCLEOTIDE SEQUENCE</scope>
    <source>
        <strain evidence="3">1262</strain>
    </source>
</reference>
<proteinExistence type="predicted"/>
<dbReference type="EMBL" id="JAANYQ010000024">
    <property type="protein sequence ID" value="KAF4119457.1"/>
    <property type="molecule type" value="Genomic_DNA"/>
</dbReference>
<evidence type="ECO:0000259" key="2">
    <source>
        <dbReference type="PROSITE" id="PS50181"/>
    </source>
</evidence>
<evidence type="ECO:0000313" key="4">
    <source>
        <dbReference type="Proteomes" id="UP000749293"/>
    </source>
</evidence>
<dbReference type="InterPro" id="IPR036047">
    <property type="entry name" value="F-box-like_dom_sf"/>
</dbReference>
<feature type="region of interest" description="Disordered" evidence="1">
    <location>
        <begin position="411"/>
        <end position="436"/>
    </location>
</feature>
<sequence>MQIKRRLSCEDDNCDAAEDYISRSRLHKRICPSTDDSIISRPPVRDTISTLPAEILVRILSFLGETTLLEISTVSRLFHRVTADQHLWRLHYYRRFILPRAHLIPGFRKGAVRNGSSYSSSRASRPEPTSRSGDSVDWKQSYKLLHNWARGRCDVEELQIHPREPMMLGRTIGRTLVKVVEGLAITADVASGLMVWDLRTRSPVAQTGLEPSSGCQVHPTCLAVDDELLSQGGVGIAAGFDNGTFGVWRMDLANKQLIKLCRHSRGPQGRLEAIAYCQPYVLAASTGGYVAVWTLDAHWHNGTDGDATKAKDARAPHMVRSLRSHSTRAPLTLSMRRVSLSVIASIVYTLDTVGGWCIGIQDFDIRPSLGDGPPEIVDSRIAHTVPTPMYGARAQTAPAMSPPNGRGVRHIIGNEDHVDDGDDQNQNSVHSTPPSASSLGPICLCYNHPYLLATLPDNTLLLHLCTTTSTRLTISPGTRLWGHTSGISDAEITARGKAVSVSARGDEIRVWELEGRAGGCSVEVRPRQQDAIPEESSTDAPAMSTSLDFKKNKVGFDEEMVIVLKEALDGRESLMVYDFT</sequence>
<dbReference type="Gene3D" id="2.130.10.10">
    <property type="entry name" value="YVTN repeat-like/Quinoprotein amine dehydrogenase"/>
    <property type="match status" value="1"/>
</dbReference>
<evidence type="ECO:0000256" key="1">
    <source>
        <dbReference type="SAM" id="MobiDB-lite"/>
    </source>
</evidence>
<keyword evidence="4" id="KW-1185">Reference proteome</keyword>
<dbReference type="GeneID" id="55970950"/>
<dbReference type="Pfam" id="PF12937">
    <property type="entry name" value="F-box-like"/>
    <property type="match status" value="1"/>
</dbReference>
<organism evidence="3 4">
    <name type="scientific">Geosmithia morbida</name>
    <dbReference type="NCBI Taxonomy" id="1094350"/>
    <lineage>
        <taxon>Eukaryota</taxon>
        <taxon>Fungi</taxon>
        <taxon>Dikarya</taxon>
        <taxon>Ascomycota</taxon>
        <taxon>Pezizomycotina</taxon>
        <taxon>Sordariomycetes</taxon>
        <taxon>Hypocreomycetidae</taxon>
        <taxon>Hypocreales</taxon>
        <taxon>Bionectriaceae</taxon>
        <taxon>Geosmithia</taxon>
    </lineage>
</organism>